<accession>A0A9N8Z6Y7</accession>
<name>A0A9N8Z6Y7_9GLOM</name>
<evidence type="ECO:0000313" key="3">
    <source>
        <dbReference type="Proteomes" id="UP000789831"/>
    </source>
</evidence>
<dbReference type="EMBL" id="CAJVPL010000232">
    <property type="protein sequence ID" value="CAG8469916.1"/>
    <property type="molecule type" value="Genomic_DNA"/>
</dbReference>
<proteinExistence type="predicted"/>
<organism evidence="2 3">
    <name type="scientific">Ambispora gerdemannii</name>
    <dbReference type="NCBI Taxonomy" id="144530"/>
    <lineage>
        <taxon>Eukaryota</taxon>
        <taxon>Fungi</taxon>
        <taxon>Fungi incertae sedis</taxon>
        <taxon>Mucoromycota</taxon>
        <taxon>Glomeromycotina</taxon>
        <taxon>Glomeromycetes</taxon>
        <taxon>Archaeosporales</taxon>
        <taxon>Ambisporaceae</taxon>
        <taxon>Ambispora</taxon>
    </lineage>
</organism>
<comment type="caution">
    <text evidence="2">The sequence shown here is derived from an EMBL/GenBank/DDBJ whole genome shotgun (WGS) entry which is preliminary data.</text>
</comment>
<evidence type="ECO:0000256" key="1">
    <source>
        <dbReference type="SAM" id="MobiDB-lite"/>
    </source>
</evidence>
<keyword evidence="3" id="KW-1185">Reference proteome</keyword>
<reference evidence="2" key="1">
    <citation type="submission" date="2021-06" db="EMBL/GenBank/DDBJ databases">
        <authorList>
            <person name="Kallberg Y."/>
            <person name="Tangrot J."/>
            <person name="Rosling A."/>
        </authorList>
    </citation>
    <scope>NUCLEOTIDE SEQUENCE</scope>
    <source>
        <strain evidence="2">MT106</strain>
    </source>
</reference>
<gene>
    <name evidence="2" type="ORF">AGERDE_LOCUS2686</name>
</gene>
<feature type="compositionally biased region" description="Low complexity" evidence="1">
    <location>
        <begin position="20"/>
        <end position="31"/>
    </location>
</feature>
<sequence>MQFSQLLSPITEETTDDDFSTSPTAPPSTNTLKKIHASWSYKTINSNGNDDLYRGVCREKSVYKQQQQQQDQIRFDVYAMPESGSGDGNFISNGNNSLSKCDERVIDPEINTEDNTIDHYENSRKESKDQSMLIDQAMEHANNNHQNLKRLTNKIRQFGMDQVKEWDECDKVVRNILDQQEKLSILMGLFCDQSMF</sequence>
<dbReference type="Proteomes" id="UP000789831">
    <property type="component" value="Unassembled WGS sequence"/>
</dbReference>
<dbReference type="AlphaFoldDB" id="A0A9N8Z6Y7"/>
<protein>
    <submittedName>
        <fullName evidence="2">1577_t:CDS:1</fullName>
    </submittedName>
</protein>
<evidence type="ECO:0000313" key="2">
    <source>
        <dbReference type="EMBL" id="CAG8469916.1"/>
    </source>
</evidence>
<dbReference type="OrthoDB" id="10442662at2759"/>
<feature type="region of interest" description="Disordered" evidence="1">
    <location>
        <begin position="1"/>
        <end position="31"/>
    </location>
</feature>